<reference evidence="1" key="1">
    <citation type="submission" date="2019-10" db="EMBL/GenBank/DDBJ databases">
        <title>Draft genome sequece of Microseira wollei NIES-4236.</title>
        <authorList>
            <person name="Yamaguchi H."/>
            <person name="Suzuki S."/>
            <person name="Kawachi M."/>
        </authorList>
    </citation>
    <scope>NUCLEOTIDE SEQUENCE</scope>
    <source>
        <strain evidence="1">NIES-4236</strain>
    </source>
</reference>
<dbReference type="AlphaFoldDB" id="A0AAV3XAR8"/>
<keyword evidence="2" id="KW-1185">Reference proteome</keyword>
<sequence>MTTPTELRQRAIELVDQLPKEMLVEAVELLESLCLKANQVGDDKPSTPEESALLQIIGRRLPPDDQKRLDDLRDRIEWDELTSGEHNELLAYEERVESLNVERVRALIELAKIRKVDLATLNSEFRSEETI</sequence>
<proteinExistence type="predicted"/>
<evidence type="ECO:0008006" key="3">
    <source>
        <dbReference type="Google" id="ProtNLM"/>
    </source>
</evidence>
<protein>
    <recommendedName>
        <fullName evidence="3">STAS/SEC14 domain-containing protein</fullName>
    </recommendedName>
</protein>
<name>A0AAV3XAR8_9CYAN</name>
<evidence type="ECO:0000313" key="2">
    <source>
        <dbReference type="Proteomes" id="UP001050975"/>
    </source>
</evidence>
<dbReference type="Proteomes" id="UP001050975">
    <property type="component" value="Unassembled WGS sequence"/>
</dbReference>
<comment type="caution">
    <text evidence="1">The sequence shown here is derived from an EMBL/GenBank/DDBJ whole genome shotgun (WGS) entry which is preliminary data.</text>
</comment>
<dbReference type="EMBL" id="BLAY01000045">
    <property type="protein sequence ID" value="GET38446.1"/>
    <property type="molecule type" value="Genomic_DNA"/>
</dbReference>
<evidence type="ECO:0000313" key="1">
    <source>
        <dbReference type="EMBL" id="GET38446.1"/>
    </source>
</evidence>
<organism evidence="1 2">
    <name type="scientific">Microseira wollei NIES-4236</name>
    <dbReference type="NCBI Taxonomy" id="2530354"/>
    <lineage>
        <taxon>Bacteria</taxon>
        <taxon>Bacillati</taxon>
        <taxon>Cyanobacteriota</taxon>
        <taxon>Cyanophyceae</taxon>
        <taxon>Oscillatoriophycideae</taxon>
        <taxon>Aerosakkonematales</taxon>
        <taxon>Aerosakkonemataceae</taxon>
        <taxon>Microseira</taxon>
    </lineage>
</organism>
<accession>A0AAV3XAR8</accession>
<gene>
    <name evidence="1" type="ORF">MiSe_32040</name>
</gene>